<evidence type="ECO:0000256" key="4">
    <source>
        <dbReference type="ARBA" id="ARBA00023136"/>
    </source>
</evidence>
<evidence type="ECO:0000256" key="1">
    <source>
        <dbReference type="ARBA" id="ARBA00004141"/>
    </source>
</evidence>
<dbReference type="RefSeq" id="WP_008580733.1">
    <property type="nucleotide sequence ID" value="NZ_AOJO01000004.1"/>
</dbReference>
<feature type="transmembrane region" description="Helical" evidence="6">
    <location>
        <begin position="12"/>
        <end position="30"/>
    </location>
</feature>
<evidence type="ECO:0000313" key="7">
    <source>
        <dbReference type="EMBL" id="ELZ62153.1"/>
    </source>
</evidence>
<keyword evidence="3 6" id="KW-1133">Transmembrane helix</keyword>
<feature type="transmembrane region" description="Helical" evidence="6">
    <location>
        <begin position="221"/>
        <end position="237"/>
    </location>
</feature>
<evidence type="ECO:0000256" key="5">
    <source>
        <dbReference type="SAM" id="MobiDB-lite"/>
    </source>
</evidence>
<feature type="region of interest" description="Disordered" evidence="5">
    <location>
        <begin position="287"/>
        <end position="323"/>
    </location>
</feature>
<evidence type="ECO:0000256" key="6">
    <source>
        <dbReference type="SAM" id="Phobius"/>
    </source>
</evidence>
<dbReference type="PATRIC" id="fig|1227481.4.peg.93"/>
<keyword evidence="2 6" id="KW-0812">Transmembrane</keyword>
<feature type="transmembrane region" description="Helical" evidence="6">
    <location>
        <begin position="361"/>
        <end position="382"/>
    </location>
</feature>
<sequence length="634" mass="67274">MVAEALTSDAVHLAAGAAGVAVALAAVYLVDRPAGDWTRALRSRLLLGVPWGTLVVIAGVIGVYLFVQSGIDDPNRPVVIPFRSWSYFYPEGLLWSSFAHSGRGHVTGNLLSALVAGGLAEYAYGHFPGGREVDDPEPPAVRLRRLPSNVREIPRRIRRLPSRIAAGGSLASNPYVRAFLIVPGAAVAFGLVSALFALGPVIGFSVVVFAYWGFALVTRPVAALVAMAGTTLVRVLYDALRVPVVFAEASPSYGAPSWANIAIQGHALGLIGGALIAVVLVRRRSRDRSDEGRGPDDEGPEPDAARSRWSRHPSATAGDRGSNADATERSALLVFGALLLFGASRRLWAVYWYLGNERYELYRAVGVGLLALLGAIVAVAAVSRDEPLWPDRAVPNPETLRAGIRSATPAAVGTLLLVTALAVVAGPGVVPNLAAVDDGDLPGDPVEVEGYQVTYAEDVEDRLVSVVDVEAFGRSTSVNTSGVIVSHPDREIWTTAVSKGSLAFWGYRAVDVGGTGWRETVWVQRVGWVATGGGPTYRVDAVRNETRRTLFTSGPARAEPRIDGRNVVVAAAEGGFELSVIGGNGNNVTAPLPAANESTTVRGITFVRENDAVFAERGETRVRIAQRETYEGRR</sequence>
<name>M0FS62_9EURY</name>
<proteinExistence type="predicted"/>
<dbReference type="Proteomes" id="UP000011689">
    <property type="component" value="Unassembled WGS sequence"/>
</dbReference>
<evidence type="ECO:0000256" key="2">
    <source>
        <dbReference type="ARBA" id="ARBA00022692"/>
    </source>
</evidence>
<comment type="caution">
    <text evidence="7">The sequence shown here is derived from an EMBL/GenBank/DDBJ whole genome shotgun (WGS) entry which is preliminary data.</text>
</comment>
<keyword evidence="4 6" id="KW-0472">Membrane</keyword>
<comment type="subcellular location">
    <subcellularLocation>
        <location evidence="1">Membrane</location>
        <topology evidence="1">Multi-pass membrane protein</topology>
    </subcellularLocation>
</comment>
<dbReference type="OrthoDB" id="205691at2157"/>
<feature type="transmembrane region" description="Helical" evidence="6">
    <location>
        <begin position="181"/>
        <end position="214"/>
    </location>
</feature>
<feature type="transmembrane region" description="Helical" evidence="6">
    <location>
        <begin position="330"/>
        <end position="349"/>
    </location>
</feature>
<dbReference type="InterPro" id="IPR035952">
    <property type="entry name" value="Rhomboid-like_sf"/>
</dbReference>
<dbReference type="Gene3D" id="1.20.1540.10">
    <property type="entry name" value="Rhomboid-like"/>
    <property type="match status" value="1"/>
</dbReference>
<accession>M0FS62</accession>
<feature type="compositionally biased region" description="Basic and acidic residues" evidence="5">
    <location>
        <begin position="287"/>
        <end position="296"/>
    </location>
</feature>
<dbReference type="EMBL" id="AOJO01000004">
    <property type="protein sequence ID" value="ELZ62153.1"/>
    <property type="molecule type" value="Genomic_DNA"/>
</dbReference>
<dbReference type="STRING" id="1227481.C467_00567"/>
<protein>
    <submittedName>
        <fullName evidence="7">Rhomboid family protein</fullName>
    </submittedName>
</protein>
<dbReference type="GeneID" id="72714473"/>
<evidence type="ECO:0000313" key="8">
    <source>
        <dbReference type="Proteomes" id="UP000011689"/>
    </source>
</evidence>
<dbReference type="AlphaFoldDB" id="M0FS62"/>
<feature type="transmembrane region" description="Helical" evidence="6">
    <location>
        <begin position="45"/>
        <end position="67"/>
    </location>
</feature>
<feature type="transmembrane region" description="Helical" evidence="6">
    <location>
        <begin position="257"/>
        <end position="281"/>
    </location>
</feature>
<organism evidence="7 8">
    <name type="scientific">Halorubrum hochstenium ATCC 700873</name>
    <dbReference type="NCBI Taxonomy" id="1227481"/>
    <lineage>
        <taxon>Archaea</taxon>
        <taxon>Methanobacteriati</taxon>
        <taxon>Methanobacteriota</taxon>
        <taxon>Stenosarchaea group</taxon>
        <taxon>Halobacteria</taxon>
        <taxon>Halobacteriales</taxon>
        <taxon>Haloferacaceae</taxon>
        <taxon>Halorubrum</taxon>
    </lineage>
</organism>
<dbReference type="GO" id="GO:0016020">
    <property type="term" value="C:membrane"/>
    <property type="evidence" value="ECO:0007669"/>
    <property type="project" value="UniProtKB-SubCell"/>
</dbReference>
<dbReference type="SUPFAM" id="SSF144091">
    <property type="entry name" value="Rhomboid-like"/>
    <property type="match status" value="1"/>
</dbReference>
<gene>
    <name evidence="7" type="ORF">C467_00567</name>
</gene>
<reference evidence="7 8" key="1">
    <citation type="journal article" date="2014" name="PLoS Genet.">
        <title>Phylogenetically driven sequencing of extremely halophilic archaea reveals strategies for static and dynamic osmo-response.</title>
        <authorList>
            <person name="Becker E.A."/>
            <person name="Seitzer P.M."/>
            <person name="Tritt A."/>
            <person name="Larsen D."/>
            <person name="Krusor M."/>
            <person name="Yao A.I."/>
            <person name="Wu D."/>
            <person name="Madern D."/>
            <person name="Eisen J.A."/>
            <person name="Darling A.E."/>
            <person name="Facciotti M.T."/>
        </authorList>
    </citation>
    <scope>NUCLEOTIDE SEQUENCE [LARGE SCALE GENOMIC DNA]</scope>
    <source>
        <strain evidence="7 8">ATCC 700873</strain>
    </source>
</reference>
<keyword evidence="8" id="KW-1185">Reference proteome</keyword>
<evidence type="ECO:0000256" key="3">
    <source>
        <dbReference type="ARBA" id="ARBA00022989"/>
    </source>
</evidence>